<dbReference type="KEGG" id="phl:KKY_2695"/>
<dbReference type="EMBL" id="CP003075">
    <property type="protein sequence ID" value="AEQ52703.1"/>
    <property type="molecule type" value="Genomic_DNA"/>
</dbReference>
<name>G4RC80_PELHB</name>
<reference evidence="1 2" key="1">
    <citation type="journal article" date="2012" name="J. Bacteriol.">
        <title>Complete genome sequence of Pelagibacterium halotolerans B2T.</title>
        <authorList>
            <person name="Huo Y.Y."/>
            <person name="Cheng H."/>
            <person name="Han X.F."/>
            <person name="Jiang X.W."/>
            <person name="Sun C."/>
            <person name="Zhang X.Q."/>
            <person name="Zhu X.F."/>
            <person name="Liu Y.F."/>
            <person name="Li P.F."/>
            <person name="Ni P.X."/>
            <person name="Wu M."/>
        </authorList>
    </citation>
    <scope>NUCLEOTIDE SEQUENCE [LARGE SCALE GENOMIC DNA]</scope>
    <source>
        <strain evidence="2">DSM 22347 / JCM 15775 / CGMCC 1.7692 / B2</strain>
    </source>
</reference>
<dbReference type="AlphaFoldDB" id="G4RC80"/>
<protein>
    <submittedName>
        <fullName evidence="1">Uncharacterized protein</fullName>
    </submittedName>
</protein>
<proteinExistence type="predicted"/>
<dbReference type="Proteomes" id="UP000008850">
    <property type="component" value="Chromosome"/>
</dbReference>
<keyword evidence="2" id="KW-1185">Reference proteome</keyword>
<sequence>MTDMSVIHLTDEARTILAAAFANDPACADMIVLPATWHESEGLVDLFITGVPAGRSTHSKGVWMPQRQDVVELVRRVINARSRHWDHTRLRSLPMPRDWWRAIRDEYAFIESIPECASGWCDLLIGMSGWLSEHYDGFWHTSQLKEKFGGLQVYHDAGDERTDEMVSVAEWLSEFICEDCGAPGRLRKRGQWYRTVCDAHAAEGGFE</sequence>
<dbReference type="eggNOG" id="ENOG50315VK">
    <property type="taxonomic scope" value="Bacteria"/>
</dbReference>
<dbReference type="STRING" id="1082931.KKY_2695"/>
<dbReference type="RefSeq" id="WP_014131852.1">
    <property type="nucleotide sequence ID" value="NC_016078.1"/>
</dbReference>
<dbReference type="HOGENOM" id="CLU_1325308_0_0_5"/>
<accession>G4RC80</accession>
<organism evidence="1 2">
    <name type="scientific">Pelagibacterium halotolerans (strain DSM 22347 / JCM 15775 / CGMCC 1.7692 / B2)</name>
    <dbReference type="NCBI Taxonomy" id="1082931"/>
    <lineage>
        <taxon>Bacteria</taxon>
        <taxon>Pseudomonadati</taxon>
        <taxon>Pseudomonadota</taxon>
        <taxon>Alphaproteobacteria</taxon>
        <taxon>Hyphomicrobiales</taxon>
        <taxon>Devosiaceae</taxon>
        <taxon>Pelagibacterium</taxon>
    </lineage>
</organism>
<evidence type="ECO:0000313" key="2">
    <source>
        <dbReference type="Proteomes" id="UP000008850"/>
    </source>
</evidence>
<gene>
    <name evidence="1" type="ordered locus">KKY_2695</name>
</gene>
<evidence type="ECO:0000313" key="1">
    <source>
        <dbReference type="EMBL" id="AEQ52703.1"/>
    </source>
</evidence>